<dbReference type="InterPro" id="IPR011009">
    <property type="entry name" value="Kinase-like_dom_sf"/>
</dbReference>
<keyword evidence="5" id="KW-0418">Kinase</keyword>
<feature type="domain" description="Protein kinase" evidence="13">
    <location>
        <begin position="35"/>
        <end position="283"/>
    </location>
</feature>
<evidence type="ECO:0000256" key="5">
    <source>
        <dbReference type="ARBA" id="ARBA00022777"/>
    </source>
</evidence>
<protein>
    <recommendedName>
        <fullName evidence="1">non-specific serine/threonine protein kinase</fullName>
        <ecNumber evidence="1">2.7.11.1</ecNumber>
    </recommendedName>
</protein>
<dbReference type="PROSITE" id="PS50011">
    <property type="entry name" value="PROTEIN_KINASE_DOM"/>
    <property type="match status" value="1"/>
</dbReference>
<organism evidence="14 15">
    <name type="scientific">Neotoma lepida</name>
    <name type="common">Desert woodrat</name>
    <dbReference type="NCBI Taxonomy" id="56216"/>
    <lineage>
        <taxon>Eukaryota</taxon>
        <taxon>Metazoa</taxon>
        <taxon>Chordata</taxon>
        <taxon>Craniata</taxon>
        <taxon>Vertebrata</taxon>
        <taxon>Euteleostomi</taxon>
        <taxon>Mammalia</taxon>
        <taxon>Eutheria</taxon>
        <taxon>Euarchontoglires</taxon>
        <taxon>Glires</taxon>
        <taxon>Rodentia</taxon>
        <taxon>Myomorpha</taxon>
        <taxon>Muroidea</taxon>
        <taxon>Cricetidae</taxon>
        <taxon>Neotominae</taxon>
        <taxon>Neotoma</taxon>
    </lineage>
</organism>
<keyword evidence="2 12" id="KW-0723">Serine/threonine-protein kinase</keyword>
<name>A0A1A6FT80_NEOLE</name>
<evidence type="ECO:0000256" key="12">
    <source>
        <dbReference type="RuleBase" id="RU000304"/>
    </source>
</evidence>
<dbReference type="FunFam" id="3.30.200.20:FF:000003">
    <property type="entry name" value="Non-specific serine/threonine protein kinase"/>
    <property type="match status" value="1"/>
</dbReference>
<dbReference type="Proteomes" id="UP000092124">
    <property type="component" value="Unassembled WGS sequence"/>
</dbReference>
<dbReference type="OrthoDB" id="9396925at2759"/>
<dbReference type="SMART" id="SM00220">
    <property type="entry name" value="S_TKc"/>
    <property type="match status" value="1"/>
</dbReference>
<comment type="caution">
    <text evidence="14">The sequence shown here is derived from an EMBL/GenBank/DDBJ whole genome shotgun (WGS) entry which is preliminary data.</text>
</comment>
<dbReference type="FunFam" id="1.10.510.10:FF:000002">
    <property type="entry name" value="Non-specific serine/threonine protein kinase"/>
    <property type="match status" value="1"/>
</dbReference>
<feature type="binding site" evidence="11">
    <location>
        <position position="64"/>
    </location>
    <ligand>
        <name>ATP</name>
        <dbReference type="ChEBI" id="CHEBI:30616"/>
    </ligand>
</feature>
<reference evidence="14 15" key="1">
    <citation type="submission" date="2016-06" db="EMBL/GenBank/DDBJ databases">
        <title>The Draft Genome Sequence and Annotation of the Desert Woodrat Neotoma lepida.</title>
        <authorList>
            <person name="Campbell M."/>
            <person name="Oakeson K.F."/>
            <person name="Yandell M."/>
            <person name="Halpert J.R."/>
            <person name="Dearing D."/>
        </authorList>
    </citation>
    <scope>NUCLEOTIDE SEQUENCE [LARGE SCALE GENOMIC DNA]</scope>
    <source>
        <strain evidence="14">417</strain>
        <tissue evidence="14">Liver</tissue>
    </source>
</reference>
<feature type="non-terminal residue" evidence="14">
    <location>
        <position position="1"/>
    </location>
</feature>
<dbReference type="EC" id="2.7.11.1" evidence="1"/>
<dbReference type="PANTHER" id="PTHR24346">
    <property type="entry name" value="MAP/MICROTUBULE AFFINITY-REGULATING KINASE"/>
    <property type="match status" value="1"/>
</dbReference>
<gene>
    <name evidence="14" type="ORF">A6R68_11714</name>
</gene>
<evidence type="ECO:0000259" key="13">
    <source>
        <dbReference type="PROSITE" id="PS50011"/>
    </source>
</evidence>
<evidence type="ECO:0000256" key="2">
    <source>
        <dbReference type="ARBA" id="ARBA00022527"/>
    </source>
</evidence>
<dbReference type="GO" id="GO:0005737">
    <property type="term" value="C:cytoplasm"/>
    <property type="evidence" value="ECO:0007669"/>
    <property type="project" value="TreeGrafter"/>
</dbReference>
<evidence type="ECO:0000313" key="14">
    <source>
        <dbReference type="EMBL" id="OBS57161.1"/>
    </source>
</evidence>
<evidence type="ECO:0000256" key="6">
    <source>
        <dbReference type="ARBA" id="ARBA00022840"/>
    </source>
</evidence>
<dbReference type="PROSITE" id="PS00108">
    <property type="entry name" value="PROTEIN_KINASE_ST"/>
    <property type="match status" value="1"/>
</dbReference>
<dbReference type="Gene3D" id="1.10.510.10">
    <property type="entry name" value="Transferase(Phosphotransferase) domain 1"/>
    <property type="match status" value="1"/>
</dbReference>
<proteinExistence type="inferred from homology"/>
<comment type="catalytic activity">
    <reaction evidence="9">
        <text>L-threonyl-[protein] + ATP = O-phospho-L-threonyl-[protein] + ADP + H(+)</text>
        <dbReference type="Rhea" id="RHEA:46608"/>
        <dbReference type="Rhea" id="RHEA-COMP:11060"/>
        <dbReference type="Rhea" id="RHEA-COMP:11605"/>
        <dbReference type="ChEBI" id="CHEBI:15378"/>
        <dbReference type="ChEBI" id="CHEBI:30013"/>
        <dbReference type="ChEBI" id="CHEBI:30616"/>
        <dbReference type="ChEBI" id="CHEBI:61977"/>
        <dbReference type="ChEBI" id="CHEBI:456216"/>
        <dbReference type="EC" id="2.7.11.1"/>
    </reaction>
</comment>
<keyword evidence="6 11" id="KW-0067">ATP-binding</keyword>
<keyword evidence="4 11" id="KW-0547">Nucleotide-binding</keyword>
<sequence length="299" mass="33545">LGEGCTELVEECEELIKQYGSASCFLDPESFYSQYVVLKTIGHGGSAKVKLAQHRLTGAPVAVKVLVKRKMWCYPVISEADIMRRMNHPNIVSLLQVIDSDKKTYLIMELAEGEPLFQYVKKAGHLKEDDARGIFRQMLSAVGYCHQCGIIHRDLKPDNIMVDQNGKVKIIDFGLGTQIKPGEKLTVIFGSYYFSAPELFLDKVHDGPKVDIWALGVVLYYMVVGKLPFRGATSSELENQIMTGKYTVPSGLSEELQDLMKLLMTVNSRDRPTVDELMTHPVPSVFTGPMVREERHFLG</sequence>
<dbReference type="InterPro" id="IPR017441">
    <property type="entry name" value="Protein_kinase_ATP_BS"/>
</dbReference>
<comment type="function">
    <text evidence="7">May play a role in sperm motility, especially in the regulation of flagellar function.</text>
</comment>
<evidence type="ECO:0000256" key="9">
    <source>
        <dbReference type="ARBA" id="ARBA00047899"/>
    </source>
</evidence>
<evidence type="ECO:0000256" key="7">
    <source>
        <dbReference type="ARBA" id="ARBA00037391"/>
    </source>
</evidence>
<keyword evidence="15" id="KW-1185">Reference proteome</keyword>
<evidence type="ECO:0000256" key="4">
    <source>
        <dbReference type="ARBA" id="ARBA00022741"/>
    </source>
</evidence>
<evidence type="ECO:0000313" key="15">
    <source>
        <dbReference type="Proteomes" id="UP000092124"/>
    </source>
</evidence>
<dbReference type="GO" id="GO:0035556">
    <property type="term" value="P:intracellular signal transduction"/>
    <property type="evidence" value="ECO:0007669"/>
    <property type="project" value="TreeGrafter"/>
</dbReference>
<evidence type="ECO:0000256" key="3">
    <source>
        <dbReference type="ARBA" id="ARBA00022679"/>
    </source>
</evidence>
<dbReference type="GO" id="GO:0005524">
    <property type="term" value="F:ATP binding"/>
    <property type="evidence" value="ECO:0007669"/>
    <property type="project" value="UniProtKB-UniRule"/>
</dbReference>
<dbReference type="InterPro" id="IPR000719">
    <property type="entry name" value="Prot_kinase_dom"/>
</dbReference>
<evidence type="ECO:0000256" key="1">
    <source>
        <dbReference type="ARBA" id="ARBA00012513"/>
    </source>
</evidence>
<comment type="similarity">
    <text evidence="8">Belongs to the protein kinase superfamily. CAMK Ser/Thr protein kinase family. Smok subfamily.</text>
</comment>
<dbReference type="EMBL" id="LZPO01117396">
    <property type="protein sequence ID" value="OBS57161.1"/>
    <property type="molecule type" value="Genomic_DNA"/>
</dbReference>
<dbReference type="Pfam" id="PF00069">
    <property type="entry name" value="Pkinase"/>
    <property type="match status" value="1"/>
</dbReference>
<comment type="catalytic activity">
    <reaction evidence="10">
        <text>L-seryl-[protein] + ATP = O-phospho-L-seryl-[protein] + ADP + H(+)</text>
        <dbReference type="Rhea" id="RHEA:17989"/>
        <dbReference type="Rhea" id="RHEA-COMP:9863"/>
        <dbReference type="Rhea" id="RHEA-COMP:11604"/>
        <dbReference type="ChEBI" id="CHEBI:15378"/>
        <dbReference type="ChEBI" id="CHEBI:29999"/>
        <dbReference type="ChEBI" id="CHEBI:30616"/>
        <dbReference type="ChEBI" id="CHEBI:83421"/>
        <dbReference type="ChEBI" id="CHEBI:456216"/>
        <dbReference type="EC" id="2.7.11.1"/>
    </reaction>
</comment>
<dbReference type="GO" id="GO:0004674">
    <property type="term" value="F:protein serine/threonine kinase activity"/>
    <property type="evidence" value="ECO:0007669"/>
    <property type="project" value="UniProtKB-KW"/>
</dbReference>
<dbReference type="InterPro" id="IPR008271">
    <property type="entry name" value="Ser/Thr_kinase_AS"/>
</dbReference>
<dbReference type="PANTHER" id="PTHR24346:SF95">
    <property type="entry name" value="SPERM MOTILITY KINASE 3A"/>
    <property type="match status" value="1"/>
</dbReference>
<evidence type="ECO:0000256" key="11">
    <source>
        <dbReference type="PROSITE-ProRule" id="PRU10141"/>
    </source>
</evidence>
<evidence type="ECO:0000256" key="10">
    <source>
        <dbReference type="ARBA" id="ARBA00048679"/>
    </source>
</evidence>
<dbReference type="PROSITE" id="PS00107">
    <property type="entry name" value="PROTEIN_KINASE_ATP"/>
    <property type="match status" value="1"/>
</dbReference>
<dbReference type="SUPFAM" id="SSF56112">
    <property type="entry name" value="Protein kinase-like (PK-like)"/>
    <property type="match status" value="1"/>
</dbReference>
<accession>A0A1A6FT80</accession>
<keyword evidence="3" id="KW-0808">Transferase</keyword>
<dbReference type="STRING" id="56216.A0A1A6FT80"/>
<dbReference type="CDD" id="cd14003">
    <property type="entry name" value="STKc_AMPK-like"/>
    <property type="match status" value="1"/>
</dbReference>
<evidence type="ECO:0000256" key="8">
    <source>
        <dbReference type="ARBA" id="ARBA00038181"/>
    </source>
</evidence>
<dbReference type="AlphaFoldDB" id="A0A1A6FT80"/>